<dbReference type="GO" id="GO:0009927">
    <property type="term" value="F:histidine phosphotransfer kinase activity"/>
    <property type="evidence" value="ECO:0007669"/>
    <property type="project" value="TreeGrafter"/>
</dbReference>
<comment type="similarity">
    <text evidence="2">In the N-terminal section; belongs to the phytochrome family.</text>
</comment>
<evidence type="ECO:0000259" key="12">
    <source>
        <dbReference type="PROSITE" id="PS50109"/>
    </source>
</evidence>
<dbReference type="PROSITE" id="PS50112">
    <property type="entry name" value="PAS"/>
    <property type="match status" value="1"/>
</dbReference>
<dbReference type="FunFam" id="3.30.565.10:FF:000010">
    <property type="entry name" value="Sensor histidine kinase RcsC"/>
    <property type="match status" value="1"/>
</dbReference>
<feature type="domain" description="Response regulatory" evidence="13">
    <location>
        <begin position="934"/>
        <end position="1052"/>
    </location>
</feature>
<dbReference type="InterPro" id="IPR013767">
    <property type="entry name" value="PAS_fold"/>
</dbReference>
<dbReference type="Gene3D" id="1.10.287.130">
    <property type="match status" value="1"/>
</dbReference>
<dbReference type="InterPro" id="IPR001789">
    <property type="entry name" value="Sig_transdc_resp-reg_receiver"/>
</dbReference>
<dbReference type="SMART" id="SM00091">
    <property type="entry name" value="PAS"/>
    <property type="match status" value="2"/>
</dbReference>
<gene>
    <name evidence="16" type="primary">luxQ</name>
    <name evidence="16" type="ORF">NO713_05495</name>
</gene>
<dbReference type="SMART" id="SM00388">
    <property type="entry name" value="HisKA"/>
    <property type="match status" value="1"/>
</dbReference>
<dbReference type="SMART" id="SM00387">
    <property type="entry name" value="HATPase_c"/>
    <property type="match status" value="1"/>
</dbReference>
<dbReference type="SUPFAM" id="SSF55781">
    <property type="entry name" value="GAF domain-like"/>
    <property type="match status" value="2"/>
</dbReference>
<protein>
    <recommendedName>
        <fullName evidence="8">Circadian input-output histidine kinase CikA</fullName>
        <ecNumber evidence="3">2.7.13.3</ecNumber>
    </recommendedName>
</protein>
<evidence type="ECO:0000259" key="11">
    <source>
        <dbReference type="PROSITE" id="PS50046"/>
    </source>
</evidence>
<dbReference type="InterPro" id="IPR000014">
    <property type="entry name" value="PAS"/>
</dbReference>
<dbReference type="InterPro" id="IPR036097">
    <property type="entry name" value="HisK_dim/P_sf"/>
</dbReference>
<dbReference type="NCBIfam" id="TIGR00229">
    <property type="entry name" value="sensory_box"/>
    <property type="match status" value="2"/>
</dbReference>
<dbReference type="Pfam" id="PF02518">
    <property type="entry name" value="HATPase_c"/>
    <property type="match status" value="1"/>
</dbReference>
<evidence type="ECO:0000256" key="10">
    <source>
        <dbReference type="SAM" id="MobiDB-lite"/>
    </source>
</evidence>
<dbReference type="InterPro" id="IPR001610">
    <property type="entry name" value="PAC"/>
</dbReference>
<evidence type="ECO:0000256" key="1">
    <source>
        <dbReference type="ARBA" id="ARBA00000085"/>
    </source>
</evidence>
<dbReference type="InterPro" id="IPR011006">
    <property type="entry name" value="CheY-like_superfamily"/>
</dbReference>
<dbReference type="RefSeq" id="WP_254175082.1">
    <property type="nucleotide sequence ID" value="NZ_LR882967.1"/>
</dbReference>
<dbReference type="Pfam" id="PF13426">
    <property type="entry name" value="PAS_9"/>
    <property type="match status" value="1"/>
</dbReference>
<evidence type="ECO:0000259" key="14">
    <source>
        <dbReference type="PROSITE" id="PS50112"/>
    </source>
</evidence>
<dbReference type="InterPro" id="IPR003661">
    <property type="entry name" value="HisK_dim/P_dom"/>
</dbReference>
<keyword evidence="7" id="KW-0902">Two-component regulatory system</keyword>
<dbReference type="Gene3D" id="3.30.450.20">
    <property type="entry name" value="PAS domain"/>
    <property type="match status" value="2"/>
</dbReference>
<dbReference type="EMBL" id="LR882967">
    <property type="protein sequence ID" value="CAD5985885.1"/>
    <property type="molecule type" value="Genomic_DNA"/>
</dbReference>
<dbReference type="InterPro" id="IPR005467">
    <property type="entry name" value="His_kinase_dom"/>
</dbReference>
<dbReference type="Pfam" id="PF00512">
    <property type="entry name" value="HisKA"/>
    <property type="match status" value="1"/>
</dbReference>
<dbReference type="PROSITE" id="PS50113">
    <property type="entry name" value="PAC"/>
    <property type="match status" value="1"/>
</dbReference>
<dbReference type="SMART" id="SM00065">
    <property type="entry name" value="GAF"/>
    <property type="match status" value="2"/>
</dbReference>
<feature type="domain" description="Histidine kinase" evidence="12">
    <location>
        <begin position="675"/>
        <end position="902"/>
    </location>
</feature>
<evidence type="ECO:0000256" key="4">
    <source>
        <dbReference type="ARBA" id="ARBA00022553"/>
    </source>
</evidence>
<dbReference type="PROSITE" id="PS50046">
    <property type="entry name" value="PHYTOCHROME_2"/>
    <property type="match status" value="2"/>
</dbReference>
<dbReference type="PROSITE" id="PS50110">
    <property type="entry name" value="RESPONSE_REGULATORY"/>
    <property type="match status" value="1"/>
</dbReference>
<proteinExistence type="inferred from homology"/>
<dbReference type="PRINTS" id="PR00344">
    <property type="entry name" value="BCTRLSENSOR"/>
</dbReference>
<dbReference type="SUPFAM" id="SSF47384">
    <property type="entry name" value="Homodimeric domain of signal transducing histidine kinase"/>
    <property type="match status" value="1"/>
</dbReference>
<dbReference type="InterPro" id="IPR035965">
    <property type="entry name" value="PAS-like_dom_sf"/>
</dbReference>
<dbReference type="GO" id="GO:0000155">
    <property type="term" value="F:phosphorelay sensor kinase activity"/>
    <property type="evidence" value="ECO:0007669"/>
    <property type="project" value="InterPro"/>
</dbReference>
<dbReference type="Pfam" id="PF01590">
    <property type="entry name" value="GAF"/>
    <property type="match status" value="2"/>
</dbReference>
<evidence type="ECO:0000313" key="16">
    <source>
        <dbReference type="EMBL" id="CAD5985885.1"/>
    </source>
</evidence>
<reference evidence="16" key="1">
    <citation type="submission" date="2020-09" db="EMBL/GenBank/DDBJ databases">
        <authorList>
            <person name="Blom J."/>
        </authorList>
    </citation>
    <scope>NUCLEOTIDE SEQUENCE</scope>
    <source>
        <strain evidence="16">No.713</strain>
    </source>
</reference>
<dbReference type="Pfam" id="PF00072">
    <property type="entry name" value="Response_reg"/>
    <property type="match status" value="1"/>
</dbReference>
<evidence type="ECO:0000313" key="17">
    <source>
        <dbReference type="Proteomes" id="UP001153719"/>
    </source>
</evidence>
<dbReference type="InterPro" id="IPR036890">
    <property type="entry name" value="HATPase_C_sf"/>
</dbReference>
<evidence type="ECO:0000259" key="15">
    <source>
        <dbReference type="PROSITE" id="PS50113"/>
    </source>
</evidence>
<feature type="domain" description="Phytochrome chromophore attachment site" evidence="11">
    <location>
        <begin position="469"/>
        <end position="620"/>
    </location>
</feature>
<dbReference type="SUPFAM" id="SSF55785">
    <property type="entry name" value="PYP-like sensor domain (PAS domain)"/>
    <property type="match status" value="2"/>
</dbReference>
<feature type="domain" description="PAC" evidence="15">
    <location>
        <begin position="208"/>
        <end position="260"/>
    </location>
</feature>
<dbReference type="InterPro" id="IPR004358">
    <property type="entry name" value="Sig_transdc_His_kin-like_C"/>
</dbReference>
<dbReference type="FunFam" id="1.10.287.130:FF:000145">
    <property type="entry name" value="Sensory transduction histidine kinase"/>
    <property type="match status" value="1"/>
</dbReference>
<feature type="region of interest" description="Disordered" evidence="10">
    <location>
        <begin position="905"/>
        <end position="924"/>
    </location>
</feature>
<dbReference type="PANTHER" id="PTHR43047">
    <property type="entry name" value="TWO-COMPONENT HISTIDINE PROTEIN KINASE"/>
    <property type="match status" value="1"/>
</dbReference>
<dbReference type="SMART" id="SM00448">
    <property type="entry name" value="REC"/>
    <property type="match status" value="1"/>
</dbReference>
<dbReference type="PROSITE" id="PS50109">
    <property type="entry name" value="HIS_KIN"/>
    <property type="match status" value="1"/>
</dbReference>
<dbReference type="SMART" id="SM00086">
    <property type="entry name" value="PAC"/>
    <property type="match status" value="1"/>
</dbReference>
<dbReference type="SUPFAM" id="SSF55874">
    <property type="entry name" value="ATPase domain of HSP90 chaperone/DNA topoisomerase II/histidine kinase"/>
    <property type="match status" value="1"/>
</dbReference>
<feature type="domain" description="Phytochrome chromophore attachment site" evidence="11">
    <location>
        <begin position="280"/>
        <end position="419"/>
    </location>
</feature>
<evidence type="ECO:0000256" key="9">
    <source>
        <dbReference type="PROSITE-ProRule" id="PRU00169"/>
    </source>
</evidence>
<dbReference type="InterPro" id="IPR000700">
    <property type="entry name" value="PAS-assoc_C"/>
</dbReference>
<dbReference type="Proteomes" id="UP001153719">
    <property type="component" value="Chromosome"/>
</dbReference>
<sequence length="1061" mass="120543">MNYLGVRFNITALKLAEKTLEQQLQVFDAAIDGIAIIKADNYIYVNPSHLNLFGYEKTEDLIGKSWRLLYSQQQIERFEKEIFPRLRSDRFWQGEMIANRQDGSTFDQELSLTITDEGLWICVCHDLSDHPEIETELAKSEALFRGLVEGSSDLIWSCDLDGKFIYLSPQFETFFGWEASEWIGKSFLDLVHPDDREIMDKDYPQKRNHLEFRHLHRDGHYLWVKVNATAIKNKQGKIVGTQGILSDISKRKASEQVLNQQVQREKLLRKITQRIRQSLDLQSIFQTACQEIRSLIEADRVSIFKFYPESNFDDGEMVAESVVAAFPSVMAIPIHDHCFGEKYSHLYANGKYQAVGDIYNSGMSLCHIEVLAQFQIRANLIIPLLCGNDLWGLLCIHQCATIRHWQQSEIEYIQQIANQLAIAIQQASLYQQLQCELLVRQEVERLIAQQLRRQQVLANINQQIRESLDINQILEKVTEQVKNILDCDRVIVFQLFADGSSQIVEELVSDQFVTLKNFQLQNEVWSQEILDYYWQGLPRIVPDVMNDIWTDCLIEYNIIGQIQSKIVAPILQEVINNDKHRWIDAKNISKLWGILVVYACQEKRVWQKSEAQLLQQIANQLAIAIQQVSLFDQLQQELNERKISQQKLIESNQELAISNEQLARATRLKDEFLANMSHELRTPLNAILGMSEALTEEIFGSLNEKQQQAIETIASSGTHLLSLINDILDVAKIESGKIELESAPTSINELCQSSLVFIQQQAIQKRLQIQTEIPPDLPDLFVDERRIRQVLINLLNNAVKFTPKGGRVSLTVQVESSTETAFGRPSICFAVRDNGIGITPENQDKLFKPFVQIDSALNRQYAGTGLGLVLVKRIVEMHGGQLEVKSTVGVGSCFSFRLPYKQLPSPIPKSSSPQSSNLDGGQNPTTQVLETSPVILLAEDHEANIITISRYLKAKGYTILLARNGQEAIDIAKSQSPDLILMDISMPGMDGLEAIKYLRQDSDHRLATIPIIVLTALAMKSDQEKCLEAGANGYLTKPVKLNQLTTIIQQILVKGSINEFI</sequence>
<evidence type="ECO:0000256" key="2">
    <source>
        <dbReference type="ARBA" id="ARBA00006402"/>
    </source>
</evidence>
<dbReference type="CDD" id="cd16922">
    <property type="entry name" value="HATPase_EvgS-ArcB-TorS-like"/>
    <property type="match status" value="1"/>
</dbReference>
<dbReference type="Gene3D" id="3.40.50.2300">
    <property type="match status" value="1"/>
</dbReference>
<dbReference type="InterPro" id="IPR003594">
    <property type="entry name" value="HATPase_dom"/>
</dbReference>
<evidence type="ECO:0000256" key="3">
    <source>
        <dbReference type="ARBA" id="ARBA00012438"/>
    </source>
</evidence>
<organism evidence="16 17">
    <name type="scientific">Planktothrix pseudagardhii</name>
    <dbReference type="NCBI Taxonomy" id="132604"/>
    <lineage>
        <taxon>Bacteria</taxon>
        <taxon>Bacillati</taxon>
        <taxon>Cyanobacteriota</taxon>
        <taxon>Cyanophyceae</taxon>
        <taxon>Oscillatoriophycideae</taxon>
        <taxon>Oscillatoriales</taxon>
        <taxon>Microcoleaceae</taxon>
        <taxon>Planktothrix</taxon>
    </lineage>
</organism>
<feature type="domain" description="PAS" evidence="14">
    <location>
        <begin position="140"/>
        <end position="197"/>
    </location>
</feature>
<dbReference type="SUPFAM" id="SSF52172">
    <property type="entry name" value="CheY-like"/>
    <property type="match status" value="1"/>
</dbReference>
<dbReference type="Gene3D" id="3.30.565.10">
    <property type="entry name" value="Histidine kinase-like ATPase, C-terminal domain"/>
    <property type="match status" value="1"/>
</dbReference>
<name>A0A9W4CZ86_9CYAN</name>
<accession>A0A9W4CZ86</accession>
<evidence type="ECO:0000256" key="7">
    <source>
        <dbReference type="ARBA" id="ARBA00023012"/>
    </source>
</evidence>
<feature type="modified residue" description="4-aspartylphosphate" evidence="9">
    <location>
        <position position="983"/>
    </location>
</feature>
<dbReference type="Pfam" id="PF00989">
    <property type="entry name" value="PAS"/>
    <property type="match status" value="1"/>
</dbReference>
<dbReference type="InterPro" id="IPR003018">
    <property type="entry name" value="GAF"/>
</dbReference>
<keyword evidence="5 16" id="KW-0808">Transferase</keyword>
<dbReference type="InterPro" id="IPR016132">
    <property type="entry name" value="Phyto_chromo_attachment"/>
</dbReference>
<evidence type="ECO:0000259" key="13">
    <source>
        <dbReference type="PROSITE" id="PS50110"/>
    </source>
</evidence>
<dbReference type="AlphaFoldDB" id="A0A9W4CZ86"/>
<dbReference type="PANTHER" id="PTHR43047:SF63">
    <property type="entry name" value="HISTIDINE KINASE"/>
    <property type="match status" value="1"/>
</dbReference>
<dbReference type="GO" id="GO:0005886">
    <property type="term" value="C:plasma membrane"/>
    <property type="evidence" value="ECO:0007669"/>
    <property type="project" value="TreeGrafter"/>
</dbReference>
<evidence type="ECO:0000256" key="6">
    <source>
        <dbReference type="ARBA" id="ARBA00022777"/>
    </source>
</evidence>
<comment type="catalytic activity">
    <reaction evidence="1">
        <text>ATP + protein L-histidine = ADP + protein N-phospho-L-histidine.</text>
        <dbReference type="EC" id="2.7.13.3"/>
    </reaction>
</comment>
<keyword evidence="4 9" id="KW-0597">Phosphoprotein</keyword>
<dbReference type="KEGG" id="ppsu:NO713_05495"/>
<dbReference type="GO" id="GO:0006355">
    <property type="term" value="P:regulation of DNA-templated transcription"/>
    <property type="evidence" value="ECO:0007669"/>
    <property type="project" value="InterPro"/>
</dbReference>
<dbReference type="Gene3D" id="3.30.450.40">
    <property type="match status" value="2"/>
</dbReference>
<dbReference type="InterPro" id="IPR029016">
    <property type="entry name" value="GAF-like_dom_sf"/>
</dbReference>
<keyword evidence="17" id="KW-1185">Reference proteome</keyword>
<dbReference type="CDD" id="cd00082">
    <property type="entry name" value="HisKA"/>
    <property type="match status" value="1"/>
</dbReference>
<dbReference type="EC" id="2.7.13.3" evidence="3"/>
<keyword evidence="6 16" id="KW-0418">Kinase</keyword>
<evidence type="ECO:0000256" key="5">
    <source>
        <dbReference type="ARBA" id="ARBA00022679"/>
    </source>
</evidence>
<dbReference type="CDD" id="cd00130">
    <property type="entry name" value="PAS"/>
    <property type="match status" value="2"/>
</dbReference>
<evidence type="ECO:0000256" key="8">
    <source>
        <dbReference type="ARBA" id="ARBA00074306"/>
    </source>
</evidence>